<dbReference type="PIRSF" id="PIRSF002825">
    <property type="entry name" value="CfbpA"/>
    <property type="match status" value="1"/>
</dbReference>
<dbReference type="CDD" id="cd13542">
    <property type="entry name" value="PBP2_FutA1_ilke"/>
    <property type="match status" value="1"/>
</dbReference>
<evidence type="ECO:0000313" key="6">
    <source>
        <dbReference type="Proteomes" id="UP000278222"/>
    </source>
</evidence>
<name>A0A3N1MGR4_9PROT</name>
<organism evidence="5 6">
    <name type="scientific">Stella humosa</name>
    <dbReference type="NCBI Taxonomy" id="94"/>
    <lineage>
        <taxon>Bacteria</taxon>
        <taxon>Pseudomonadati</taxon>
        <taxon>Pseudomonadota</taxon>
        <taxon>Alphaproteobacteria</taxon>
        <taxon>Rhodospirillales</taxon>
        <taxon>Stellaceae</taxon>
        <taxon>Stella</taxon>
    </lineage>
</organism>
<feature type="signal peptide" evidence="4">
    <location>
        <begin position="1"/>
        <end position="23"/>
    </location>
</feature>
<dbReference type="GO" id="GO:0030288">
    <property type="term" value="C:outer membrane-bounded periplasmic space"/>
    <property type="evidence" value="ECO:0007669"/>
    <property type="project" value="TreeGrafter"/>
</dbReference>
<feature type="binding site" evidence="3">
    <location>
        <position position="220"/>
    </location>
    <ligand>
        <name>Fe cation</name>
        <dbReference type="ChEBI" id="CHEBI:24875"/>
    </ligand>
</feature>
<protein>
    <submittedName>
        <fullName evidence="5">Iron(III) transport system substrate-binding protein</fullName>
    </submittedName>
</protein>
<gene>
    <name evidence="5" type="ORF">EDC65_1007</name>
</gene>
<dbReference type="GO" id="GO:0046872">
    <property type="term" value="F:metal ion binding"/>
    <property type="evidence" value="ECO:0007669"/>
    <property type="project" value="UniProtKB-KW"/>
</dbReference>
<keyword evidence="3" id="KW-0408">Iron</keyword>
<keyword evidence="6" id="KW-1185">Reference proteome</keyword>
<comment type="caution">
    <text evidence="5">The sequence shown here is derived from an EMBL/GenBank/DDBJ whole genome shotgun (WGS) entry which is preliminary data.</text>
</comment>
<evidence type="ECO:0000313" key="5">
    <source>
        <dbReference type="EMBL" id="ROQ01820.1"/>
    </source>
</evidence>
<reference evidence="5 6" key="1">
    <citation type="submission" date="2018-11" db="EMBL/GenBank/DDBJ databases">
        <title>Genomic Encyclopedia of Type Strains, Phase IV (KMG-IV): sequencing the most valuable type-strain genomes for metagenomic binning, comparative biology and taxonomic classification.</title>
        <authorList>
            <person name="Goeker M."/>
        </authorList>
    </citation>
    <scope>NUCLEOTIDE SEQUENCE [LARGE SCALE GENOMIC DNA]</scope>
    <source>
        <strain evidence="5 6">DSM 5900</strain>
    </source>
</reference>
<evidence type="ECO:0000256" key="3">
    <source>
        <dbReference type="PIRSR" id="PIRSR002825-1"/>
    </source>
</evidence>
<dbReference type="AlphaFoldDB" id="A0A3N1MGR4"/>
<comment type="similarity">
    <text evidence="1">Belongs to the bacterial solute-binding protein 1 family.</text>
</comment>
<feature type="chain" id="PRO_5018255893" evidence="4">
    <location>
        <begin position="24"/>
        <end position="339"/>
    </location>
</feature>
<evidence type="ECO:0000256" key="4">
    <source>
        <dbReference type="SAM" id="SignalP"/>
    </source>
</evidence>
<dbReference type="OrthoDB" id="9769567at2"/>
<dbReference type="InterPro" id="IPR026045">
    <property type="entry name" value="Ferric-bd"/>
</dbReference>
<proteinExistence type="inferred from homology"/>
<dbReference type="SUPFAM" id="SSF53850">
    <property type="entry name" value="Periplasmic binding protein-like II"/>
    <property type="match status" value="1"/>
</dbReference>
<keyword evidence="2 4" id="KW-0732">Signal</keyword>
<dbReference type="PANTHER" id="PTHR30006">
    <property type="entry name" value="THIAMINE-BINDING PERIPLASMIC PROTEIN-RELATED"/>
    <property type="match status" value="1"/>
</dbReference>
<feature type="binding site" evidence="3">
    <location>
        <position position="33"/>
    </location>
    <ligand>
        <name>Fe cation</name>
        <dbReference type="ChEBI" id="CHEBI:24875"/>
    </ligand>
</feature>
<dbReference type="Pfam" id="PF13343">
    <property type="entry name" value="SBP_bac_6"/>
    <property type="match status" value="1"/>
</dbReference>
<keyword evidence="3" id="KW-0479">Metal-binding</keyword>
<dbReference type="EMBL" id="RJKX01000011">
    <property type="protein sequence ID" value="ROQ01820.1"/>
    <property type="molecule type" value="Genomic_DNA"/>
</dbReference>
<dbReference type="Gene3D" id="3.40.190.10">
    <property type="entry name" value="Periplasmic binding protein-like II"/>
    <property type="match status" value="2"/>
</dbReference>
<accession>A0A3N1MGR4</accession>
<dbReference type="PANTHER" id="PTHR30006:SF15">
    <property type="entry name" value="IRON-UTILIZATION PERIPLASMIC PROTEIN"/>
    <property type="match status" value="1"/>
</dbReference>
<dbReference type="Proteomes" id="UP000278222">
    <property type="component" value="Unassembled WGS sequence"/>
</dbReference>
<dbReference type="RefSeq" id="WP_123688828.1">
    <property type="nucleotide sequence ID" value="NZ_AP019700.1"/>
</dbReference>
<evidence type="ECO:0000256" key="1">
    <source>
        <dbReference type="ARBA" id="ARBA00008520"/>
    </source>
</evidence>
<evidence type="ECO:0000256" key="2">
    <source>
        <dbReference type="ARBA" id="ARBA00022729"/>
    </source>
</evidence>
<feature type="binding site" evidence="3">
    <location>
        <position position="221"/>
    </location>
    <ligand>
        <name>Fe cation</name>
        <dbReference type="ChEBI" id="CHEBI:24875"/>
    </ligand>
</feature>
<sequence>MRPNSLAALMASLVMGAATQAAAADLHLYTARHYDTDNALYEGFTKLTGHKVKLVEDTAEKLIERIKAEGVNSPCDVFVTVDAGRLQAAEDQGIFQPVKSAVLEEKIPAALRDPAGQWYGFSKRARVIVYNKDKVKPADLSTYEDLADPKWKGRILMRSSTNIYNLSLTGSILAANGPEKTEAWAKAFAANFARPPRGGDTDQIKGAAAGEGDIAISNTYYLARIVNSSKPEDKAIAEKVGVFFPNQKDRGTHVNISGAGVCKNSPNREASVKFLEYLASPAAQKIFALGNFEYPTVQGAEVHPILVGWGDFKSDALNAKTFAKNSAEALKLMDRAGWR</sequence>